<evidence type="ECO:0000256" key="4">
    <source>
        <dbReference type="ARBA" id="ARBA00016377"/>
    </source>
</evidence>
<dbReference type="EMBL" id="CP007128">
    <property type="protein sequence ID" value="AHG88445.1"/>
    <property type="molecule type" value="Genomic_DNA"/>
</dbReference>
<dbReference type="CDD" id="cd03424">
    <property type="entry name" value="NUDIX_ADPRase_Nudt5_UGPPase_Nudt14"/>
    <property type="match status" value="1"/>
</dbReference>
<evidence type="ECO:0000313" key="10">
    <source>
        <dbReference type="Proteomes" id="UP000019151"/>
    </source>
</evidence>
<evidence type="ECO:0000256" key="1">
    <source>
        <dbReference type="ARBA" id="ARBA00000847"/>
    </source>
</evidence>
<dbReference type="GO" id="GO:0019693">
    <property type="term" value="P:ribose phosphate metabolic process"/>
    <property type="evidence" value="ECO:0007669"/>
    <property type="project" value="TreeGrafter"/>
</dbReference>
<evidence type="ECO:0000256" key="5">
    <source>
        <dbReference type="ARBA" id="ARBA00022801"/>
    </source>
</evidence>
<name>W0RDP1_9BACT</name>
<dbReference type="Proteomes" id="UP000019151">
    <property type="component" value="Chromosome"/>
</dbReference>
<proteinExistence type="inferred from homology"/>
<dbReference type="GO" id="GO:0005829">
    <property type="term" value="C:cytosol"/>
    <property type="evidence" value="ECO:0007669"/>
    <property type="project" value="TreeGrafter"/>
</dbReference>
<dbReference type="SUPFAM" id="SSF55811">
    <property type="entry name" value="Nudix"/>
    <property type="match status" value="1"/>
</dbReference>
<dbReference type="GO" id="GO:0016787">
    <property type="term" value="F:hydrolase activity"/>
    <property type="evidence" value="ECO:0007669"/>
    <property type="project" value="UniProtKB-KW"/>
</dbReference>
<dbReference type="InParanoid" id="W0RDP1"/>
<gene>
    <name evidence="9" type="ORF">J421_0908</name>
</gene>
<dbReference type="PATRIC" id="fig|861299.3.peg.923"/>
<dbReference type="HOGENOM" id="CLU_062658_5_1_0"/>
<dbReference type="KEGG" id="gba:J421_0908"/>
<dbReference type="PANTHER" id="PTHR11839">
    <property type="entry name" value="UDP/ADP-SUGAR PYROPHOSPHATASE"/>
    <property type="match status" value="1"/>
</dbReference>
<evidence type="ECO:0000313" key="9">
    <source>
        <dbReference type="EMBL" id="AHG88445.1"/>
    </source>
</evidence>
<comment type="similarity">
    <text evidence="3">Belongs to the Nudix hydrolase family. NudK subfamily.</text>
</comment>
<dbReference type="InterPro" id="IPR015797">
    <property type="entry name" value="NUDIX_hydrolase-like_dom_sf"/>
</dbReference>
<reference evidence="9 10" key="1">
    <citation type="journal article" date="2014" name="Genome Announc.">
        <title>Genome Sequence and Methylome of Soil Bacterium Gemmatirosa kalamazoonensis KBS708T, a Member of the Rarely Cultivated Gemmatimonadetes Phylum.</title>
        <authorList>
            <person name="Debruyn J.M."/>
            <person name="Radosevich M."/>
            <person name="Wommack K.E."/>
            <person name="Polson S.W."/>
            <person name="Hauser L.J."/>
            <person name="Fawaz M.N."/>
            <person name="Korlach J."/>
            <person name="Tsai Y.C."/>
        </authorList>
    </citation>
    <scope>NUCLEOTIDE SEQUENCE [LARGE SCALE GENOMIC DNA]</scope>
    <source>
        <strain evidence="9 10">KBS708</strain>
    </source>
</reference>
<evidence type="ECO:0000259" key="8">
    <source>
        <dbReference type="PROSITE" id="PS51462"/>
    </source>
</evidence>
<dbReference type="Pfam" id="PF00293">
    <property type="entry name" value="NUDIX"/>
    <property type="match status" value="1"/>
</dbReference>
<dbReference type="GO" id="GO:0006753">
    <property type="term" value="P:nucleoside phosphate metabolic process"/>
    <property type="evidence" value="ECO:0007669"/>
    <property type="project" value="TreeGrafter"/>
</dbReference>
<dbReference type="PROSITE" id="PS00893">
    <property type="entry name" value="NUDIX_BOX"/>
    <property type="match status" value="1"/>
</dbReference>
<dbReference type="AlphaFoldDB" id="W0RDP1"/>
<keyword evidence="5 9" id="KW-0378">Hydrolase</keyword>
<keyword evidence="10" id="KW-1185">Reference proteome</keyword>
<dbReference type="OrthoDB" id="9806150at2"/>
<evidence type="ECO:0000256" key="2">
    <source>
        <dbReference type="ARBA" id="ARBA00001946"/>
    </source>
</evidence>
<protein>
    <recommendedName>
        <fullName evidence="4">GDP-mannose pyrophosphatase</fullName>
    </recommendedName>
    <alternativeName>
        <fullName evidence="6">GDP-mannose hydrolase</fullName>
    </alternativeName>
    <alternativeName>
        <fullName evidence="7">GDPMK</fullName>
    </alternativeName>
</protein>
<evidence type="ECO:0000256" key="3">
    <source>
        <dbReference type="ARBA" id="ARBA00007275"/>
    </source>
</evidence>
<evidence type="ECO:0000256" key="7">
    <source>
        <dbReference type="ARBA" id="ARBA00032272"/>
    </source>
</evidence>
<sequence>MDIEPGQIASRRVHTGRIVNLDVDTVRFPDGSTGELEIFRHPGASAVVPFLSDPAGDDPQLLLIKQYRYAAGGYIYEIPAGRLDAGEDPAVCARRELEEETGCTAERVEKLTTIVTTPGFCDERIHLFMAVGLTMGETRHEHDEFLTVERVSLSQALEMVRRGDISDSKTVCGLLFAAGFRAGR</sequence>
<accession>W0RDP1</accession>
<evidence type="ECO:0000256" key="6">
    <source>
        <dbReference type="ARBA" id="ARBA00032162"/>
    </source>
</evidence>
<dbReference type="eggNOG" id="COG0494">
    <property type="taxonomic scope" value="Bacteria"/>
</dbReference>
<dbReference type="InterPro" id="IPR000086">
    <property type="entry name" value="NUDIX_hydrolase_dom"/>
</dbReference>
<dbReference type="Gene3D" id="3.90.79.10">
    <property type="entry name" value="Nucleoside Triphosphate Pyrophosphohydrolase"/>
    <property type="match status" value="1"/>
</dbReference>
<dbReference type="FunCoup" id="W0RDP1">
    <property type="interactions" value="384"/>
</dbReference>
<dbReference type="RefSeq" id="WP_025409983.1">
    <property type="nucleotide sequence ID" value="NZ_CP007128.1"/>
</dbReference>
<dbReference type="PROSITE" id="PS51462">
    <property type="entry name" value="NUDIX"/>
    <property type="match status" value="1"/>
</dbReference>
<organism evidence="9 10">
    <name type="scientific">Gemmatirosa kalamazoonensis</name>
    <dbReference type="NCBI Taxonomy" id="861299"/>
    <lineage>
        <taxon>Bacteria</taxon>
        <taxon>Pseudomonadati</taxon>
        <taxon>Gemmatimonadota</taxon>
        <taxon>Gemmatimonadia</taxon>
        <taxon>Gemmatimonadales</taxon>
        <taxon>Gemmatimonadaceae</taxon>
        <taxon>Gemmatirosa</taxon>
    </lineage>
</organism>
<comment type="catalytic activity">
    <reaction evidence="1">
        <text>GDP-alpha-D-mannose + H2O = alpha-D-mannose 1-phosphate + GMP + 2 H(+)</text>
        <dbReference type="Rhea" id="RHEA:27978"/>
        <dbReference type="ChEBI" id="CHEBI:15377"/>
        <dbReference type="ChEBI" id="CHEBI:15378"/>
        <dbReference type="ChEBI" id="CHEBI:57527"/>
        <dbReference type="ChEBI" id="CHEBI:58115"/>
        <dbReference type="ChEBI" id="CHEBI:58409"/>
    </reaction>
</comment>
<comment type="cofactor">
    <cofactor evidence="2">
        <name>Mg(2+)</name>
        <dbReference type="ChEBI" id="CHEBI:18420"/>
    </cofactor>
</comment>
<dbReference type="PANTHER" id="PTHR11839:SF18">
    <property type="entry name" value="NUDIX HYDROLASE DOMAIN-CONTAINING PROTEIN"/>
    <property type="match status" value="1"/>
</dbReference>
<dbReference type="STRING" id="861299.J421_0908"/>
<feature type="domain" description="Nudix hydrolase" evidence="8">
    <location>
        <begin position="42"/>
        <end position="173"/>
    </location>
</feature>
<dbReference type="InterPro" id="IPR020084">
    <property type="entry name" value="NUDIX_hydrolase_CS"/>
</dbReference>